<evidence type="ECO:0000313" key="7">
    <source>
        <dbReference type="EMBL" id="GAA4789134.1"/>
    </source>
</evidence>
<dbReference type="InterPro" id="IPR011990">
    <property type="entry name" value="TPR-like_helical_dom_sf"/>
</dbReference>
<reference evidence="8" key="1">
    <citation type="journal article" date="2019" name="Int. J. Syst. Evol. Microbiol.">
        <title>The Global Catalogue of Microorganisms (GCM) 10K type strain sequencing project: providing services to taxonomists for standard genome sequencing and annotation.</title>
        <authorList>
            <consortium name="The Broad Institute Genomics Platform"/>
            <consortium name="The Broad Institute Genome Sequencing Center for Infectious Disease"/>
            <person name="Wu L."/>
            <person name="Ma J."/>
        </authorList>
    </citation>
    <scope>NUCLEOTIDE SEQUENCE [LARGE SCALE GENOMIC DNA]</scope>
    <source>
        <strain evidence="8">JCM 18200</strain>
    </source>
</reference>
<proteinExistence type="inferred from homology"/>
<keyword evidence="5" id="KW-0998">Cell outer membrane</keyword>
<comment type="subcellular location">
    <subcellularLocation>
        <location evidence="1">Cell outer membrane</location>
    </subcellularLocation>
</comment>
<gene>
    <name evidence="7" type="ORF">GCM10023231_16790</name>
</gene>
<sequence length="610" mass="69892">MPTILYNPLNNKIRKILFIGILCVAATACNDDFLEKTPETDIDAGSFFNTEQDLNLYANNLYDFPSTGIYTSEAYNLTDNAFSTGNVELKTMVTTNPSSTTITGGWEWGQLRNVNFFLDRFRKANITEDRLNHFEGLARFFRARFYVDKVKRYSDVPWIDVPLEANSEDILFAARDPRETVVNHIMEDYEFALNNVDVSAPTGAVNRWVVKADYARFLLYEGTFRKYHTELKLSNSASDFLQKAVDVAKDIMDNGSFQIYTTNKPNEDYGSLFANADLSGNKEIILARFYQANVLNGDSGEGVFGNYETYPQKNLVQAYLMKDGSFYSRQPNYQQNEFVQEFRDRDPRLYQTYAYPGWVLVRSGTYAQGTGLYVQQLAKNFSGYHQIKGFYNSTDQDTRNNMDVPLYRFAEILLIYAEAKAEIGQLTQSDLDITVNQLRDRVGMPHMTLNPPIDPVEVAKFPNVTSVQRAEILEIRRERRVELAFEGQRHDDLMRWEAGKFLENEPQGIYFASLGKHDLTGDGIPDIYLLPASQSIPNNKETNSLGKVLQYYRVGTFGQDVSLFLKNATSGNVQIIEDMGIFVSPKYYYRPIPQQQIVLNPNLKQIFDWE</sequence>
<dbReference type="Pfam" id="PF07980">
    <property type="entry name" value="SusD_RagB"/>
    <property type="match status" value="1"/>
</dbReference>
<name>A0ABP9B4E5_9SPHI</name>
<evidence type="ECO:0000256" key="4">
    <source>
        <dbReference type="ARBA" id="ARBA00023136"/>
    </source>
</evidence>
<comment type="similarity">
    <text evidence="2">Belongs to the SusD family.</text>
</comment>
<evidence type="ECO:0000256" key="3">
    <source>
        <dbReference type="ARBA" id="ARBA00022729"/>
    </source>
</evidence>
<comment type="caution">
    <text evidence="7">The sequence shown here is derived from an EMBL/GenBank/DDBJ whole genome shotgun (WGS) entry which is preliminary data.</text>
</comment>
<feature type="domain" description="RagB/SusD" evidence="6">
    <location>
        <begin position="307"/>
        <end position="609"/>
    </location>
</feature>
<dbReference type="EMBL" id="BAABIQ010000008">
    <property type="protein sequence ID" value="GAA4789134.1"/>
    <property type="molecule type" value="Genomic_DNA"/>
</dbReference>
<dbReference type="SUPFAM" id="SSF48452">
    <property type="entry name" value="TPR-like"/>
    <property type="match status" value="1"/>
</dbReference>
<dbReference type="RefSeq" id="WP_345231308.1">
    <property type="nucleotide sequence ID" value="NZ_BAABIQ010000008.1"/>
</dbReference>
<evidence type="ECO:0000256" key="5">
    <source>
        <dbReference type="ARBA" id="ARBA00023237"/>
    </source>
</evidence>
<organism evidence="7 8">
    <name type="scientific">Olivibacter ginsenosidimutans</name>
    <dbReference type="NCBI Taxonomy" id="1176537"/>
    <lineage>
        <taxon>Bacteria</taxon>
        <taxon>Pseudomonadati</taxon>
        <taxon>Bacteroidota</taxon>
        <taxon>Sphingobacteriia</taxon>
        <taxon>Sphingobacteriales</taxon>
        <taxon>Sphingobacteriaceae</taxon>
        <taxon>Olivibacter</taxon>
    </lineage>
</organism>
<evidence type="ECO:0000256" key="1">
    <source>
        <dbReference type="ARBA" id="ARBA00004442"/>
    </source>
</evidence>
<keyword evidence="3" id="KW-0732">Signal</keyword>
<dbReference type="Proteomes" id="UP001501411">
    <property type="component" value="Unassembled WGS sequence"/>
</dbReference>
<accession>A0ABP9B4E5</accession>
<dbReference type="InterPro" id="IPR012944">
    <property type="entry name" value="SusD_RagB_dom"/>
</dbReference>
<keyword evidence="4" id="KW-0472">Membrane</keyword>
<evidence type="ECO:0000256" key="2">
    <source>
        <dbReference type="ARBA" id="ARBA00006275"/>
    </source>
</evidence>
<keyword evidence="8" id="KW-1185">Reference proteome</keyword>
<evidence type="ECO:0000313" key="8">
    <source>
        <dbReference type="Proteomes" id="UP001501411"/>
    </source>
</evidence>
<evidence type="ECO:0000259" key="6">
    <source>
        <dbReference type="Pfam" id="PF07980"/>
    </source>
</evidence>
<protein>
    <submittedName>
        <fullName evidence="7">RagB/SusD family nutrient uptake outer membrane protein</fullName>
    </submittedName>
</protein>
<dbReference type="Gene3D" id="1.25.40.390">
    <property type="match status" value="1"/>
</dbReference>